<keyword evidence="3" id="KW-0804">Transcription</keyword>
<keyword evidence="2 4" id="KW-0238">DNA-binding</keyword>
<dbReference type="InterPro" id="IPR036271">
    <property type="entry name" value="Tet_transcr_reg_TetR-rel_C_sf"/>
</dbReference>
<evidence type="ECO:0000259" key="5">
    <source>
        <dbReference type="PROSITE" id="PS50977"/>
    </source>
</evidence>
<dbReference type="PROSITE" id="PS50977">
    <property type="entry name" value="HTH_TETR_2"/>
    <property type="match status" value="1"/>
</dbReference>
<dbReference type="SUPFAM" id="SSF48498">
    <property type="entry name" value="Tetracyclin repressor-like, C-terminal domain"/>
    <property type="match status" value="1"/>
</dbReference>
<dbReference type="RefSeq" id="WP_142103817.1">
    <property type="nucleotide sequence ID" value="NZ_VFPH01000002.1"/>
</dbReference>
<gene>
    <name evidence="6" type="ORF">FB388_4136</name>
</gene>
<dbReference type="AlphaFoldDB" id="A0A543FT01"/>
<evidence type="ECO:0000256" key="2">
    <source>
        <dbReference type="ARBA" id="ARBA00023125"/>
    </source>
</evidence>
<evidence type="ECO:0000256" key="4">
    <source>
        <dbReference type="PROSITE-ProRule" id="PRU00335"/>
    </source>
</evidence>
<accession>A0A543FT01</accession>
<dbReference type="Pfam" id="PF00440">
    <property type="entry name" value="TetR_N"/>
    <property type="match status" value="1"/>
</dbReference>
<dbReference type="EMBL" id="VFPH01000002">
    <property type="protein sequence ID" value="TQM36942.1"/>
    <property type="molecule type" value="Genomic_DNA"/>
</dbReference>
<dbReference type="InterPro" id="IPR001647">
    <property type="entry name" value="HTH_TetR"/>
</dbReference>
<evidence type="ECO:0000256" key="1">
    <source>
        <dbReference type="ARBA" id="ARBA00023015"/>
    </source>
</evidence>
<dbReference type="PANTHER" id="PTHR30055:SF220">
    <property type="entry name" value="TETR-FAMILY REGULATORY PROTEIN"/>
    <property type="match status" value="1"/>
</dbReference>
<dbReference type="Pfam" id="PF13305">
    <property type="entry name" value="TetR_C_33"/>
    <property type="match status" value="1"/>
</dbReference>
<dbReference type="GO" id="GO:0003700">
    <property type="term" value="F:DNA-binding transcription factor activity"/>
    <property type="evidence" value="ECO:0007669"/>
    <property type="project" value="TreeGrafter"/>
</dbReference>
<dbReference type="GO" id="GO:0000976">
    <property type="term" value="F:transcription cis-regulatory region binding"/>
    <property type="evidence" value="ECO:0007669"/>
    <property type="project" value="TreeGrafter"/>
</dbReference>
<dbReference type="Proteomes" id="UP000319818">
    <property type="component" value="Unassembled WGS sequence"/>
</dbReference>
<dbReference type="InterPro" id="IPR050109">
    <property type="entry name" value="HTH-type_TetR-like_transc_reg"/>
</dbReference>
<name>A0A543FT01_9PSEU</name>
<dbReference type="SUPFAM" id="SSF46689">
    <property type="entry name" value="Homeodomain-like"/>
    <property type="match status" value="1"/>
</dbReference>
<reference evidence="6 7" key="1">
    <citation type="submission" date="2019-06" db="EMBL/GenBank/DDBJ databases">
        <title>Sequencing the genomes of 1000 actinobacteria strains.</title>
        <authorList>
            <person name="Klenk H.-P."/>
        </authorList>
    </citation>
    <scope>NUCLEOTIDE SEQUENCE [LARGE SCALE GENOMIC DNA]</scope>
    <source>
        <strain evidence="6 7">DSM 45511</strain>
    </source>
</reference>
<proteinExistence type="predicted"/>
<organism evidence="6 7">
    <name type="scientific">Pseudonocardia cypriaca</name>
    <dbReference type="NCBI Taxonomy" id="882449"/>
    <lineage>
        <taxon>Bacteria</taxon>
        <taxon>Bacillati</taxon>
        <taxon>Actinomycetota</taxon>
        <taxon>Actinomycetes</taxon>
        <taxon>Pseudonocardiales</taxon>
        <taxon>Pseudonocardiaceae</taxon>
        <taxon>Pseudonocardia</taxon>
    </lineage>
</organism>
<evidence type="ECO:0000313" key="7">
    <source>
        <dbReference type="Proteomes" id="UP000319818"/>
    </source>
</evidence>
<dbReference type="OrthoDB" id="3173376at2"/>
<dbReference type="Gene3D" id="1.10.357.10">
    <property type="entry name" value="Tetracycline Repressor, domain 2"/>
    <property type="match status" value="1"/>
</dbReference>
<keyword evidence="1" id="KW-0805">Transcription regulation</keyword>
<feature type="domain" description="HTH tetR-type" evidence="5">
    <location>
        <begin position="9"/>
        <end position="70"/>
    </location>
</feature>
<evidence type="ECO:0000313" key="6">
    <source>
        <dbReference type="EMBL" id="TQM36942.1"/>
    </source>
</evidence>
<dbReference type="PANTHER" id="PTHR30055">
    <property type="entry name" value="HTH-TYPE TRANSCRIPTIONAL REGULATOR RUTR"/>
    <property type="match status" value="1"/>
</dbReference>
<evidence type="ECO:0000256" key="3">
    <source>
        <dbReference type="ARBA" id="ARBA00023163"/>
    </source>
</evidence>
<dbReference type="InterPro" id="IPR009057">
    <property type="entry name" value="Homeodomain-like_sf"/>
</dbReference>
<sequence length="181" mass="19016">MTDRPYHHGDLRRAALAATVDAIKQDGGTAALRMREVARRVGVSHAAFNHHFGTKPGLLAALAAEGYDLLAEALTAADGGLVDAGVAYVRFAAEYPAHFEVMFHRALHNADDPQLIAAQERAGQALTAVLSTSLTKTTELAAWSIVHGFADLWVGGALPAGIGADAGNAARPVIRRLSFTP</sequence>
<feature type="DNA-binding region" description="H-T-H motif" evidence="4">
    <location>
        <begin position="33"/>
        <end position="52"/>
    </location>
</feature>
<protein>
    <submittedName>
        <fullName evidence="6">TetR family transcriptional regulator</fullName>
    </submittedName>
</protein>
<comment type="caution">
    <text evidence="6">The sequence shown here is derived from an EMBL/GenBank/DDBJ whole genome shotgun (WGS) entry which is preliminary data.</text>
</comment>
<dbReference type="InterPro" id="IPR025996">
    <property type="entry name" value="MT1864/Rv1816-like_C"/>
</dbReference>
<keyword evidence="7" id="KW-1185">Reference proteome</keyword>